<dbReference type="EMBL" id="MIYV01000009">
    <property type="protein sequence ID" value="OIR13345.1"/>
    <property type="molecule type" value="Genomic_DNA"/>
</dbReference>
<protein>
    <recommendedName>
        <fullName evidence="4">SAP domain-containing protein</fullName>
    </recommendedName>
</protein>
<feature type="coiled-coil region" evidence="1">
    <location>
        <begin position="237"/>
        <end position="304"/>
    </location>
</feature>
<evidence type="ECO:0000313" key="6">
    <source>
        <dbReference type="Proteomes" id="UP000183403"/>
    </source>
</evidence>
<name>A0A1J5SXT8_9ARCH</name>
<dbReference type="Proteomes" id="UP000183403">
    <property type="component" value="Unassembled WGS sequence"/>
</dbReference>
<evidence type="ECO:0000259" key="4">
    <source>
        <dbReference type="PROSITE" id="PS50800"/>
    </source>
</evidence>
<sequence length="435" mass="50528">MKVRDLQLYLRYSLSKDILLSFVRSNFLWLILIFAIVNIIDYLDYFEEDEMLYLGLTGIALLFSLVVFVKYNNPLSYYPRYVLFVKDRNDSLVKMEPRIDPLVTALGLIKPKDFVNVRYVVYPELDLGLDFDPNTGVISGYPLELGNHTSEVKMKFLGGEYSTTVRVEVIETAVLKERVEGSPFAAPRTVAQLLLREEDLSKREQEIDYRLQTKRMDMEEEFVSKQISLEEQFDVERANFNKRLEDTKKEYERLLEEKDRRLDEKKKEFEQKLEKNKDEYEEELADFEANLDDSKEKIDELETLALETGSAAANIEEEYVDMMDALATENPSKVKGDEAKPEKNVNDSPEEEDLDEKISVDIDSVPELLEGETEKNIETSEESVDDEPEKSSFSEEPDEEYDYVSMTKAELIELAKKRNLSTSGNKKKIIERLES</sequence>
<evidence type="ECO:0000256" key="3">
    <source>
        <dbReference type="SAM" id="Phobius"/>
    </source>
</evidence>
<gene>
    <name evidence="5" type="ORF">BEU03_02125</name>
</gene>
<evidence type="ECO:0000256" key="2">
    <source>
        <dbReference type="SAM" id="MobiDB-lite"/>
    </source>
</evidence>
<dbReference type="PROSITE" id="PS50800">
    <property type="entry name" value="SAP"/>
    <property type="match status" value="1"/>
</dbReference>
<keyword evidence="3" id="KW-0472">Membrane</keyword>
<feature type="transmembrane region" description="Helical" evidence="3">
    <location>
        <begin position="21"/>
        <end position="40"/>
    </location>
</feature>
<evidence type="ECO:0000313" key="5">
    <source>
        <dbReference type="EMBL" id="OIR13345.1"/>
    </source>
</evidence>
<keyword evidence="3" id="KW-1133">Transmembrane helix</keyword>
<dbReference type="InterPro" id="IPR003034">
    <property type="entry name" value="SAP_dom"/>
</dbReference>
<reference evidence="5 6" key="1">
    <citation type="submission" date="2016-08" db="EMBL/GenBank/DDBJ databases">
        <title>New Insights into Marine Group III Euryarchaeota, from dark to light.</title>
        <authorList>
            <person name="Haro-Moreno J.M."/>
            <person name="Rodriguez-Valera F."/>
            <person name="Lopez-Garcia P."/>
            <person name="Moreira D."/>
            <person name="Martin-Cuadrado A.B."/>
        </authorList>
    </citation>
    <scope>NUCLEOTIDE SEQUENCE [LARGE SCALE GENOMIC DNA]</scope>
    <source>
        <strain evidence="5">CG-Epi6</strain>
    </source>
</reference>
<dbReference type="Pfam" id="PF02037">
    <property type="entry name" value="SAP"/>
    <property type="match status" value="1"/>
</dbReference>
<comment type="caution">
    <text evidence="5">The sequence shown here is derived from an EMBL/GenBank/DDBJ whole genome shotgun (WGS) entry which is preliminary data.</text>
</comment>
<feature type="domain" description="SAP" evidence="4">
    <location>
        <begin position="403"/>
        <end position="435"/>
    </location>
</feature>
<feature type="region of interest" description="Disordered" evidence="2">
    <location>
        <begin position="324"/>
        <end position="402"/>
    </location>
</feature>
<organism evidence="5 6">
    <name type="scientific">Marine Group III euryarchaeote CG-Epi6</name>
    <dbReference type="NCBI Taxonomy" id="1889000"/>
    <lineage>
        <taxon>Archaea</taxon>
        <taxon>Methanobacteriati</taxon>
        <taxon>Thermoplasmatota</taxon>
        <taxon>Thermoplasmata</taxon>
        <taxon>Candidatus Thermoprofundales</taxon>
    </lineage>
</organism>
<feature type="transmembrane region" description="Helical" evidence="3">
    <location>
        <begin position="52"/>
        <end position="71"/>
    </location>
</feature>
<accession>A0A1J5SXT8</accession>
<dbReference type="SUPFAM" id="SSF68906">
    <property type="entry name" value="SAP domain"/>
    <property type="match status" value="1"/>
</dbReference>
<dbReference type="InterPro" id="IPR036361">
    <property type="entry name" value="SAP_dom_sf"/>
</dbReference>
<proteinExistence type="predicted"/>
<feature type="compositionally biased region" description="Acidic residues" evidence="2">
    <location>
        <begin position="379"/>
        <end position="388"/>
    </location>
</feature>
<evidence type="ECO:0000256" key="1">
    <source>
        <dbReference type="SAM" id="Coils"/>
    </source>
</evidence>
<feature type="compositionally biased region" description="Basic and acidic residues" evidence="2">
    <location>
        <begin position="332"/>
        <end position="345"/>
    </location>
</feature>
<dbReference type="Gene3D" id="1.10.720.30">
    <property type="entry name" value="SAP domain"/>
    <property type="match status" value="1"/>
</dbReference>
<keyword evidence="3" id="KW-0812">Transmembrane</keyword>
<dbReference type="AlphaFoldDB" id="A0A1J5SXT8"/>
<keyword evidence="1" id="KW-0175">Coiled coil</keyword>